<keyword evidence="1" id="KW-0889">Transcription antitermination</keyword>
<dbReference type="InterPro" id="IPR036735">
    <property type="entry name" value="NGN_dom_sf"/>
</dbReference>
<proteinExistence type="predicted"/>
<dbReference type="GO" id="GO:0006354">
    <property type="term" value="P:DNA-templated transcription elongation"/>
    <property type="evidence" value="ECO:0007669"/>
    <property type="project" value="InterPro"/>
</dbReference>
<name>A0A939JTT1_9HYPH</name>
<dbReference type="InterPro" id="IPR006645">
    <property type="entry name" value="NGN-like_dom"/>
</dbReference>
<protein>
    <recommendedName>
        <fullName evidence="4">NusG-like N-terminal domain-containing protein</fullName>
    </recommendedName>
</protein>
<dbReference type="GO" id="GO:0005829">
    <property type="term" value="C:cytosol"/>
    <property type="evidence" value="ECO:0007669"/>
    <property type="project" value="TreeGrafter"/>
</dbReference>
<evidence type="ECO:0000259" key="4">
    <source>
        <dbReference type="SMART" id="SM00738"/>
    </source>
</evidence>
<keyword evidence="2" id="KW-0805">Transcription regulation</keyword>
<dbReference type="SUPFAM" id="SSF50104">
    <property type="entry name" value="Translation proteins SH3-like domain"/>
    <property type="match status" value="1"/>
</dbReference>
<comment type="caution">
    <text evidence="5">The sequence shown here is derived from an EMBL/GenBank/DDBJ whole genome shotgun (WGS) entry which is preliminary data.</text>
</comment>
<dbReference type="CDD" id="cd09892">
    <property type="entry name" value="NGN_SP_RfaH"/>
    <property type="match status" value="1"/>
</dbReference>
<dbReference type="RefSeq" id="WP_207257240.1">
    <property type="nucleotide sequence ID" value="NZ_JAFMPP010000005.1"/>
</dbReference>
<dbReference type="PANTHER" id="PTHR30265:SF7">
    <property type="entry name" value="TRANSCRIPTION ANTITERMINATION PROTEIN RFAH"/>
    <property type="match status" value="1"/>
</dbReference>
<keyword evidence="3" id="KW-0804">Transcription</keyword>
<organism evidence="5 6">
    <name type="scientific">Jiella flava</name>
    <dbReference type="NCBI Taxonomy" id="2816857"/>
    <lineage>
        <taxon>Bacteria</taxon>
        <taxon>Pseudomonadati</taxon>
        <taxon>Pseudomonadota</taxon>
        <taxon>Alphaproteobacteria</taxon>
        <taxon>Hyphomicrobiales</taxon>
        <taxon>Aurantimonadaceae</taxon>
        <taxon>Jiella</taxon>
    </lineage>
</organism>
<sequence>MSNDRLGHARDDQANGDRLMLTDPDIDTARIRPSSYAVHCRAGRESRAVANLERQAFDVFLPLLRSRQIRNGRASDVLRPLFPSYIFVSFDPAATAWRRINGTFGVKRLVTLGDAPQPVDPAFMTMLRHACDDQGVFSFRNASGFRQGERVMLASGPLAEMVGTIEAMSGTNRALLLLSILGRSTRVSVTLDDLRKIA</sequence>
<dbReference type="PANTHER" id="PTHR30265">
    <property type="entry name" value="RHO-INTERACTING TRANSCRIPTION TERMINATION FACTOR NUSG"/>
    <property type="match status" value="1"/>
</dbReference>
<evidence type="ECO:0000256" key="2">
    <source>
        <dbReference type="ARBA" id="ARBA00023015"/>
    </source>
</evidence>
<evidence type="ECO:0000313" key="6">
    <source>
        <dbReference type="Proteomes" id="UP000664122"/>
    </source>
</evidence>
<dbReference type="InterPro" id="IPR043425">
    <property type="entry name" value="NusG-like"/>
</dbReference>
<evidence type="ECO:0000256" key="1">
    <source>
        <dbReference type="ARBA" id="ARBA00022814"/>
    </source>
</evidence>
<dbReference type="Gene3D" id="3.30.70.940">
    <property type="entry name" value="NusG, N-terminal domain"/>
    <property type="match status" value="1"/>
</dbReference>
<evidence type="ECO:0000313" key="5">
    <source>
        <dbReference type="EMBL" id="MBO0662450.1"/>
    </source>
</evidence>
<dbReference type="SUPFAM" id="SSF82679">
    <property type="entry name" value="N-utilization substance G protein NusG, N-terminal domain"/>
    <property type="match status" value="1"/>
</dbReference>
<reference evidence="5" key="1">
    <citation type="submission" date="2021-03" db="EMBL/GenBank/DDBJ databases">
        <title>Whole genome sequence of Jiella sp. CQZ9-1.</title>
        <authorList>
            <person name="Tuo L."/>
        </authorList>
    </citation>
    <scope>NUCLEOTIDE SEQUENCE</scope>
    <source>
        <strain evidence="5">CQZ9-1</strain>
    </source>
</reference>
<evidence type="ECO:0000256" key="3">
    <source>
        <dbReference type="ARBA" id="ARBA00023163"/>
    </source>
</evidence>
<dbReference type="SMART" id="SM00738">
    <property type="entry name" value="NGN"/>
    <property type="match status" value="1"/>
</dbReference>
<dbReference type="GO" id="GO:0031564">
    <property type="term" value="P:transcription antitermination"/>
    <property type="evidence" value="ECO:0007669"/>
    <property type="project" value="UniProtKB-KW"/>
</dbReference>
<dbReference type="Proteomes" id="UP000664122">
    <property type="component" value="Unassembled WGS sequence"/>
</dbReference>
<dbReference type="AlphaFoldDB" id="A0A939JTT1"/>
<feature type="domain" description="NusG-like N-terminal" evidence="4">
    <location>
        <begin position="32"/>
        <end position="130"/>
    </location>
</feature>
<dbReference type="InterPro" id="IPR008991">
    <property type="entry name" value="Translation_prot_SH3-like_sf"/>
</dbReference>
<accession>A0A939JTT1</accession>
<dbReference type="EMBL" id="JAFMPP010000005">
    <property type="protein sequence ID" value="MBO0662450.1"/>
    <property type="molecule type" value="Genomic_DNA"/>
</dbReference>
<keyword evidence="6" id="KW-1185">Reference proteome</keyword>
<dbReference type="Pfam" id="PF02357">
    <property type="entry name" value="NusG"/>
    <property type="match status" value="1"/>
</dbReference>
<gene>
    <name evidence="5" type="ORF">J1C48_07680</name>
</gene>